<dbReference type="InterPro" id="IPR050496">
    <property type="entry name" value="SNF2_RAD54_helicase_repair"/>
</dbReference>
<dbReference type="Pfam" id="PF00176">
    <property type="entry name" value="SNF2-rel_dom"/>
    <property type="match status" value="1"/>
</dbReference>
<dbReference type="GO" id="GO:0005524">
    <property type="term" value="F:ATP binding"/>
    <property type="evidence" value="ECO:0007669"/>
    <property type="project" value="InterPro"/>
</dbReference>
<dbReference type="Proteomes" id="UP000612055">
    <property type="component" value="Unassembled WGS sequence"/>
</dbReference>
<dbReference type="InterPro" id="IPR027417">
    <property type="entry name" value="P-loop_NTPase"/>
</dbReference>
<dbReference type="OrthoDB" id="413460at2759"/>
<dbReference type="Gene3D" id="1.20.120.850">
    <property type="entry name" value="SWI2/SNF2 ATPases, N-terminal domain"/>
    <property type="match status" value="1"/>
</dbReference>
<dbReference type="SMART" id="SM00490">
    <property type="entry name" value="HELICc"/>
    <property type="match status" value="1"/>
</dbReference>
<dbReference type="EMBL" id="JAEHOE010000005">
    <property type="protein sequence ID" value="KAG2499868.1"/>
    <property type="molecule type" value="Genomic_DNA"/>
</dbReference>
<feature type="compositionally biased region" description="Acidic residues" evidence="2">
    <location>
        <begin position="18"/>
        <end position="39"/>
    </location>
</feature>
<dbReference type="GO" id="GO:0015616">
    <property type="term" value="F:DNA translocase activity"/>
    <property type="evidence" value="ECO:0007669"/>
    <property type="project" value="TreeGrafter"/>
</dbReference>
<feature type="compositionally biased region" description="Pro residues" evidence="2">
    <location>
        <begin position="1144"/>
        <end position="1190"/>
    </location>
</feature>
<feature type="compositionally biased region" description="Low complexity" evidence="2">
    <location>
        <begin position="82"/>
        <end position="103"/>
    </location>
</feature>
<evidence type="ECO:0000259" key="4">
    <source>
        <dbReference type="PROSITE" id="PS51194"/>
    </source>
</evidence>
<dbReference type="SUPFAM" id="SSF52540">
    <property type="entry name" value="P-loop containing nucleoside triphosphate hydrolases"/>
    <property type="match status" value="2"/>
</dbReference>
<keyword evidence="6" id="KW-1185">Reference proteome</keyword>
<feature type="region of interest" description="Disordered" evidence="2">
    <location>
        <begin position="1044"/>
        <end position="1290"/>
    </location>
</feature>
<dbReference type="Pfam" id="PF00271">
    <property type="entry name" value="Helicase_C"/>
    <property type="match status" value="1"/>
</dbReference>
<protein>
    <submittedName>
        <fullName evidence="5">Uncharacterized protein</fullName>
    </submittedName>
</protein>
<feature type="region of interest" description="Disordered" evidence="2">
    <location>
        <begin position="143"/>
        <end position="190"/>
    </location>
</feature>
<evidence type="ECO:0000259" key="3">
    <source>
        <dbReference type="PROSITE" id="PS51192"/>
    </source>
</evidence>
<evidence type="ECO:0000256" key="2">
    <source>
        <dbReference type="SAM" id="MobiDB-lite"/>
    </source>
</evidence>
<dbReference type="PROSITE" id="PS51192">
    <property type="entry name" value="HELICASE_ATP_BIND_1"/>
    <property type="match status" value="1"/>
</dbReference>
<feature type="compositionally biased region" description="Low complexity" evidence="2">
    <location>
        <begin position="1116"/>
        <end position="1132"/>
    </location>
</feature>
<feature type="region of interest" description="Disordered" evidence="2">
    <location>
        <begin position="583"/>
        <end position="653"/>
    </location>
</feature>
<evidence type="ECO:0000313" key="6">
    <source>
        <dbReference type="Proteomes" id="UP000612055"/>
    </source>
</evidence>
<gene>
    <name evidence="5" type="ORF">HYH03_002159</name>
</gene>
<dbReference type="InterPro" id="IPR000330">
    <property type="entry name" value="SNF2_N"/>
</dbReference>
<feature type="compositionally biased region" description="Acidic residues" evidence="2">
    <location>
        <begin position="614"/>
        <end position="637"/>
    </location>
</feature>
<accession>A0A835YER1</accession>
<feature type="domain" description="Helicase C-terminal" evidence="4">
    <location>
        <begin position="694"/>
        <end position="854"/>
    </location>
</feature>
<feature type="compositionally biased region" description="Low complexity" evidence="2">
    <location>
        <begin position="490"/>
        <end position="511"/>
    </location>
</feature>
<dbReference type="GO" id="GO:0016787">
    <property type="term" value="F:hydrolase activity"/>
    <property type="evidence" value="ECO:0007669"/>
    <property type="project" value="UniProtKB-KW"/>
</dbReference>
<organism evidence="5 6">
    <name type="scientific">Edaphochlamys debaryana</name>
    <dbReference type="NCBI Taxonomy" id="47281"/>
    <lineage>
        <taxon>Eukaryota</taxon>
        <taxon>Viridiplantae</taxon>
        <taxon>Chlorophyta</taxon>
        <taxon>core chlorophytes</taxon>
        <taxon>Chlorophyceae</taxon>
        <taxon>CS clade</taxon>
        <taxon>Chlamydomonadales</taxon>
        <taxon>Chlamydomonadales incertae sedis</taxon>
        <taxon>Edaphochlamys</taxon>
    </lineage>
</organism>
<feature type="compositionally biased region" description="Low complexity" evidence="2">
    <location>
        <begin position="1191"/>
        <end position="1201"/>
    </location>
</feature>
<dbReference type="InterPro" id="IPR014001">
    <property type="entry name" value="Helicase_ATP-bd"/>
</dbReference>
<feature type="domain" description="Helicase ATP-binding" evidence="3">
    <location>
        <begin position="242"/>
        <end position="407"/>
    </location>
</feature>
<dbReference type="CDD" id="cd18793">
    <property type="entry name" value="SF2_C_SNF"/>
    <property type="match status" value="1"/>
</dbReference>
<dbReference type="InterPro" id="IPR001650">
    <property type="entry name" value="Helicase_C-like"/>
</dbReference>
<proteinExistence type="predicted"/>
<feature type="compositionally biased region" description="Gly residues" evidence="2">
    <location>
        <begin position="1104"/>
        <end position="1115"/>
    </location>
</feature>
<dbReference type="Gene3D" id="3.40.50.10810">
    <property type="entry name" value="Tandem AAA-ATPase domain"/>
    <property type="match status" value="1"/>
</dbReference>
<comment type="caution">
    <text evidence="5">The sequence shown here is derived from an EMBL/GenBank/DDBJ whole genome shotgun (WGS) entry which is preliminary data.</text>
</comment>
<feature type="compositionally biased region" description="Gly residues" evidence="2">
    <location>
        <begin position="474"/>
        <end position="489"/>
    </location>
</feature>
<dbReference type="InterPro" id="IPR049730">
    <property type="entry name" value="SNF2/RAD54-like_C"/>
</dbReference>
<sequence>MHPNPVAAASAQALPSSESEDLEDDDVEELEDSSADEVEEGRAKPAPATPGASLRRLVRGDQRQGPGAAASTSTTRVDEELLLSSMSKLGLGSKPAKGPAAQPAAPPNRPASIFATSSRAPTTGAGGITAADHRARILAAESNVISDSGSDSQSESDGEGDGCNPYFRRRRPESPAAAEGPASDQSYGAQGASVLSSGSAAAAAKAPEAGSLVLGKEGQYVLNAAVFQKLFPHQIEGVKWLWGLYERGMGGILGDDMGLGKTMQCSAFLAGLLGSKLGRRILVVAPKTLLPHWLKELAVCGLGSVSREYLGSSESERSAALRSVLGPYGRGVLVTTYGMVQHNASSLAAGEWDMMLLDEGHKIKNPKMKLVAELKKLKPKVHIIISGTPIQNNLMEMHALFDFTTPGLLGDAAYFKKAYERPITKGLDKDATAEERRKGADLAAALRVKTTEFFLRREKKDVLPETSAPSAEASGGGRQSSGETGGGSSGAEDSGTQSGSQRGAGSQAGGAKVRGLPRKNDLVVWMQLTAMQLKWYRRLLNSDSVKNVLNEKASPLAAITMLKKMCDHPALISKNAAKEAIQGAHKWAKDTSRGRKGGRSVAGRGRPRSSLDDFIVDSDEDEEEEEEGSSDEAEEASGSDSDGAGPSGRRPAALDGALDAELEAGALGDQRSLDRELLRELKEAGPDASCKTAFVLALLERLHGAGHRTLVFSQSKVMLSILEAGVKQMRLDFCRIDGDVASAEERQALVSRFQNSKTIPVFLLTSQVGGLGLTLTAADRVIIVDPAWNPSIDNQSVDRAYRMGQTRDVVVYRLITCGTVEEKIYRKQVFKGGLSKTGTEDGIQFRYFTQTELRDLFTLKDEELKESKTQRHLHDLHAHQRNATPELTAHLQELTAMQGVAGIHDHNLLFTQRPAEPAPTAAEGAKLAALHDKAGLSAVDQLTGFMGNLSVRGQPFPGPGQAQGQDWELRLDFKLRAALTQARNRAAAADSQHNSAVETLQSAAMRKLSDGGAKIREHLAEQARQAEQAKADLAQLETALRESLGLGPTGSDSDGGSAGGPAAVPGGSSAGQREGSGPRPSGSGGAPLCPGGKGASSSSYGGAAPSGGAGPGGGPTRAPGVGFPSQRPVSSSGAGGSGPSFQGSPPPPPPPRADPGPALPARPHGPPQQAPPPPPPPALAPGTAPVPQPAPSSGTASAGPSRPTHSGGGSIGFGMGLAARRRAAGSSGGAGSSGRPPAAAGQALDLTQGPEGSVGGRAPSASASFVTADSVPDDEGGDEATSAVIDLVTP</sequence>
<dbReference type="PANTHER" id="PTHR45629:SF7">
    <property type="entry name" value="DNA EXCISION REPAIR PROTEIN ERCC-6-RELATED"/>
    <property type="match status" value="1"/>
</dbReference>
<feature type="compositionally biased region" description="Gly residues" evidence="2">
    <location>
        <begin position="1206"/>
        <end position="1215"/>
    </location>
</feature>
<reference evidence="5" key="1">
    <citation type="journal article" date="2020" name="bioRxiv">
        <title>Comparative genomics of Chlamydomonas.</title>
        <authorList>
            <person name="Craig R.J."/>
            <person name="Hasan A.R."/>
            <person name="Ness R.W."/>
            <person name="Keightley P.D."/>
        </authorList>
    </citation>
    <scope>NUCLEOTIDE SEQUENCE</scope>
    <source>
        <strain evidence="5">CCAP 11/70</strain>
    </source>
</reference>
<keyword evidence="1" id="KW-0378">Hydrolase</keyword>
<evidence type="ECO:0000313" key="5">
    <source>
        <dbReference type="EMBL" id="KAG2499868.1"/>
    </source>
</evidence>
<name>A0A835YER1_9CHLO</name>
<dbReference type="InterPro" id="IPR038718">
    <property type="entry name" value="SNF2-like_sf"/>
</dbReference>
<evidence type="ECO:0000256" key="1">
    <source>
        <dbReference type="ARBA" id="ARBA00022801"/>
    </source>
</evidence>
<dbReference type="SMART" id="SM00487">
    <property type="entry name" value="DEXDc"/>
    <property type="match status" value="1"/>
</dbReference>
<feature type="compositionally biased region" description="Low complexity" evidence="2">
    <location>
        <begin position="174"/>
        <end position="190"/>
    </location>
</feature>
<feature type="compositionally biased region" description="Low complexity" evidence="2">
    <location>
        <begin position="1044"/>
        <end position="1081"/>
    </location>
</feature>
<feature type="region of interest" description="Disordered" evidence="2">
    <location>
        <begin position="460"/>
        <end position="513"/>
    </location>
</feature>
<dbReference type="Gene3D" id="3.40.50.300">
    <property type="entry name" value="P-loop containing nucleotide triphosphate hydrolases"/>
    <property type="match status" value="1"/>
</dbReference>
<feature type="region of interest" description="Disordered" evidence="2">
    <location>
        <begin position="1"/>
        <end position="129"/>
    </location>
</feature>
<dbReference type="PROSITE" id="PS51194">
    <property type="entry name" value="HELICASE_CTER"/>
    <property type="match status" value="1"/>
</dbReference>
<dbReference type="PANTHER" id="PTHR45629">
    <property type="entry name" value="SNF2/RAD54 FAMILY MEMBER"/>
    <property type="match status" value="1"/>
</dbReference>